<dbReference type="GO" id="GO:0005663">
    <property type="term" value="C:DNA replication factor C complex"/>
    <property type="evidence" value="ECO:0007669"/>
    <property type="project" value="TreeGrafter"/>
</dbReference>
<dbReference type="Gene3D" id="1.20.272.10">
    <property type="match status" value="1"/>
</dbReference>
<evidence type="ECO:0000313" key="10">
    <source>
        <dbReference type="Proteomes" id="UP001489004"/>
    </source>
</evidence>
<keyword evidence="4" id="KW-0235">DNA replication</keyword>
<protein>
    <recommendedName>
        <fullName evidence="8">AAA+ ATPase domain-containing protein</fullName>
    </recommendedName>
</protein>
<feature type="domain" description="AAA+ ATPase" evidence="8">
    <location>
        <begin position="49"/>
        <end position="176"/>
    </location>
</feature>
<dbReference type="FunFam" id="3.40.50.300:FF:000129">
    <property type="entry name" value="Replication factor C subunit 5"/>
    <property type="match status" value="1"/>
</dbReference>
<evidence type="ECO:0000256" key="6">
    <source>
        <dbReference type="ARBA" id="ARBA00022840"/>
    </source>
</evidence>
<dbReference type="SUPFAM" id="SSF52540">
    <property type="entry name" value="P-loop containing nucleoside triphosphate hydrolases"/>
    <property type="match status" value="1"/>
</dbReference>
<dbReference type="GO" id="GO:0003677">
    <property type="term" value="F:DNA binding"/>
    <property type="evidence" value="ECO:0007669"/>
    <property type="project" value="InterPro"/>
</dbReference>
<evidence type="ECO:0000256" key="4">
    <source>
        <dbReference type="ARBA" id="ARBA00022705"/>
    </source>
</evidence>
<dbReference type="FunFam" id="1.10.8.60:FF:000028">
    <property type="entry name" value="Replication factor C subunit 5"/>
    <property type="match status" value="1"/>
</dbReference>
<dbReference type="Pfam" id="PF00004">
    <property type="entry name" value="AAA"/>
    <property type="match status" value="1"/>
</dbReference>
<evidence type="ECO:0000256" key="2">
    <source>
        <dbReference type="ARBA" id="ARBA00005378"/>
    </source>
</evidence>
<comment type="caution">
    <text evidence="9">The sequence shown here is derived from an EMBL/GenBank/DDBJ whole genome shotgun (WGS) entry which is preliminary data.</text>
</comment>
<evidence type="ECO:0000256" key="5">
    <source>
        <dbReference type="ARBA" id="ARBA00022741"/>
    </source>
</evidence>
<keyword evidence="10" id="KW-1185">Reference proteome</keyword>
<dbReference type="CDD" id="cd00009">
    <property type="entry name" value="AAA"/>
    <property type="match status" value="1"/>
</dbReference>
<dbReference type="InterPro" id="IPR003959">
    <property type="entry name" value="ATPase_AAA_core"/>
</dbReference>
<dbReference type="InterPro" id="IPR008921">
    <property type="entry name" value="DNA_pol3_clamp-load_cplx_C"/>
</dbReference>
<dbReference type="SUPFAM" id="SSF48019">
    <property type="entry name" value="post-AAA+ oligomerization domain-like"/>
    <property type="match status" value="1"/>
</dbReference>
<dbReference type="GO" id="GO:0005634">
    <property type="term" value="C:nucleus"/>
    <property type="evidence" value="ECO:0007669"/>
    <property type="project" value="UniProtKB-SubCell"/>
</dbReference>
<evidence type="ECO:0000256" key="7">
    <source>
        <dbReference type="ARBA" id="ARBA00023242"/>
    </source>
</evidence>
<dbReference type="PANTHER" id="PTHR11669:SF9">
    <property type="entry name" value="REPLICATION FACTOR C SUBUNIT 5"/>
    <property type="match status" value="1"/>
</dbReference>
<reference evidence="9 10" key="1">
    <citation type="journal article" date="2024" name="Nat. Commun.">
        <title>Phylogenomics reveals the evolutionary origins of lichenization in chlorophyte algae.</title>
        <authorList>
            <person name="Puginier C."/>
            <person name="Libourel C."/>
            <person name="Otte J."/>
            <person name="Skaloud P."/>
            <person name="Haon M."/>
            <person name="Grisel S."/>
            <person name="Petersen M."/>
            <person name="Berrin J.G."/>
            <person name="Delaux P.M."/>
            <person name="Dal Grande F."/>
            <person name="Keller J."/>
        </authorList>
    </citation>
    <scope>NUCLEOTIDE SEQUENCE [LARGE SCALE GENOMIC DNA]</scope>
    <source>
        <strain evidence="9 10">SAG 2043</strain>
    </source>
</reference>
<gene>
    <name evidence="9" type="ORF">WJX72_002938</name>
</gene>
<dbReference type="InterPro" id="IPR003593">
    <property type="entry name" value="AAA+_ATPase"/>
</dbReference>
<evidence type="ECO:0000256" key="3">
    <source>
        <dbReference type="ARBA" id="ARBA00011480"/>
    </source>
</evidence>
<comment type="subcellular location">
    <subcellularLocation>
        <location evidence="1">Nucleus</location>
    </subcellularLocation>
</comment>
<dbReference type="GO" id="GO:0006261">
    <property type="term" value="P:DNA-templated DNA replication"/>
    <property type="evidence" value="ECO:0007669"/>
    <property type="project" value="TreeGrafter"/>
</dbReference>
<dbReference type="Proteomes" id="UP001489004">
    <property type="component" value="Unassembled WGS sequence"/>
</dbReference>
<dbReference type="Gene3D" id="3.40.50.300">
    <property type="entry name" value="P-loop containing nucleotide triphosphate hydrolases"/>
    <property type="match status" value="1"/>
</dbReference>
<dbReference type="GO" id="GO:0005524">
    <property type="term" value="F:ATP binding"/>
    <property type="evidence" value="ECO:0007669"/>
    <property type="project" value="UniProtKB-KW"/>
</dbReference>
<dbReference type="CDD" id="cd18140">
    <property type="entry name" value="HLD_clamp_RFC"/>
    <property type="match status" value="1"/>
</dbReference>
<dbReference type="AlphaFoldDB" id="A0AAW1R598"/>
<dbReference type="InterPro" id="IPR027417">
    <property type="entry name" value="P-loop_NTPase"/>
</dbReference>
<dbReference type="InterPro" id="IPR050238">
    <property type="entry name" value="DNA_Rep/Repair_Clamp_Loader"/>
</dbReference>
<dbReference type="InterPro" id="IPR013748">
    <property type="entry name" value="Rep_factorC_C"/>
</dbReference>
<proteinExistence type="inferred from homology"/>
<keyword evidence="7" id="KW-0539">Nucleus</keyword>
<dbReference type="EMBL" id="JALJOR010000001">
    <property type="protein sequence ID" value="KAK9828941.1"/>
    <property type="molecule type" value="Genomic_DNA"/>
</dbReference>
<evidence type="ECO:0000256" key="1">
    <source>
        <dbReference type="ARBA" id="ARBA00004123"/>
    </source>
</evidence>
<comment type="subunit">
    <text evidence="3">Heterotetramer of subunits RFC2, RFC3, RFC4 and RFC5 that can form a complex with RFC1.</text>
</comment>
<dbReference type="NCBIfam" id="NF001679">
    <property type="entry name" value="PRK00440.1"/>
    <property type="match status" value="1"/>
</dbReference>
<keyword evidence="6" id="KW-0067">ATP-binding</keyword>
<dbReference type="PANTHER" id="PTHR11669">
    <property type="entry name" value="REPLICATION FACTOR C / DNA POLYMERASE III GAMMA-TAU SUBUNIT"/>
    <property type="match status" value="1"/>
</dbReference>
<dbReference type="InterPro" id="IPR047854">
    <property type="entry name" value="RFC_lid"/>
</dbReference>
<evidence type="ECO:0000313" key="9">
    <source>
        <dbReference type="EMBL" id="KAK9828941.1"/>
    </source>
</evidence>
<dbReference type="GO" id="GO:0006281">
    <property type="term" value="P:DNA repair"/>
    <property type="evidence" value="ECO:0007669"/>
    <property type="project" value="TreeGrafter"/>
</dbReference>
<dbReference type="GO" id="GO:0016887">
    <property type="term" value="F:ATP hydrolysis activity"/>
    <property type="evidence" value="ECO:0007669"/>
    <property type="project" value="InterPro"/>
</dbReference>
<dbReference type="FunFam" id="1.20.272.10:FF:000004">
    <property type="entry name" value="Replication factor C subunit 5"/>
    <property type="match status" value="1"/>
</dbReference>
<organism evidence="9 10">
    <name type="scientific">[Myrmecia] bisecta</name>
    <dbReference type="NCBI Taxonomy" id="41462"/>
    <lineage>
        <taxon>Eukaryota</taxon>
        <taxon>Viridiplantae</taxon>
        <taxon>Chlorophyta</taxon>
        <taxon>core chlorophytes</taxon>
        <taxon>Trebouxiophyceae</taxon>
        <taxon>Trebouxiales</taxon>
        <taxon>Trebouxiaceae</taxon>
        <taxon>Myrmecia</taxon>
    </lineage>
</organism>
<keyword evidence="5" id="KW-0547">Nucleotide-binding</keyword>
<evidence type="ECO:0000259" key="8">
    <source>
        <dbReference type="SMART" id="SM00382"/>
    </source>
</evidence>
<dbReference type="SMART" id="SM00382">
    <property type="entry name" value="AAA"/>
    <property type="match status" value="1"/>
</dbReference>
<dbReference type="Gene3D" id="1.10.8.60">
    <property type="match status" value="1"/>
</dbReference>
<accession>A0AAW1R598</accession>
<sequence>MSSFAGAPKLKGLDQDAPWVEKYRPKSLDDVAAHTEIIDTIRRLVDENKLPHLLLYGPPGTGKTSTILAVARQMYGASIGSMVLELNASDDRGIDVVRQQVVDFASTRTIFSNKFKLVILDECDAMTKDAQFALRRVIEKYTRNTRFCLICNYVSKIIPALQSRCTRFRFPPLDEEHVRSRLQHIVDTEKVQLGEGGMDALIRLGAGDMRRTLNILQSTSMASPTVSEESVYACTGNPRPSDIELCAYCLLNDEFALAFAKLSEMQTLKGLALVDIVQELHPWVFRMSMPPQVRIELVEKLADVEYRLAYGTSEKLQLGALVGAFAVAREQIVKAAT</sequence>
<dbReference type="Pfam" id="PF08542">
    <property type="entry name" value="Rep_fac_C"/>
    <property type="match status" value="1"/>
</dbReference>
<name>A0AAW1R598_9CHLO</name>
<dbReference type="GO" id="GO:0003689">
    <property type="term" value="F:DNA clamp loader activity"/>
    <property type="evidence" value="ECO:0007669"/>
    <property type="project" value="TreeGrafter"/>
</dbReference>
<comment type="similarity">
    <text evidence="2">Belongs to the activator 1 small subunits family.</text>
</comment>